<gene>
    <name evidence="3" type="ORF">OT_ostta17g01365</name>
</gene>
<dbReference type="Gene3D" id="1.10.10.1440">
    <property type="entry name" value="PHAX RNA-binding domain"/>
    <property type="match status" value="1"/>
</dbReference>
<dbReference type="EMBL" id="CAID01000017">
    <property type="protein sequence ID" value="CEG00578.1"/>
    <property type="molecule type" value="Genomic_DNA"/>
</dbReference>
<dbReference type="OrthoDB" id="20573at2759"/>
<dbReference type="Pfam" id="PF10258">
    <property type="entry name" value="PHAX_RNA-bd"/>
    <property type="match status" value="1"/>
</dbReference>
<evidence type="ECO:0000313" key="3">
    <source>
        <dbReference type="EMBL" id="CEG00578.1"/>
    </source>
</evidence>
<dbReference type="InParanoid" id="A0A098E5M4"/>
<name>A0A098E5M4_OSTTA</name>
<dbReference type="Proteomes" id="UP000009170">
    <property type="component" value="Unassembled WGS sequence"/>
</dbReference>
<reference evidence="4" key="1">
    <citation type="journal article" date="2006" name="Proc. Natl. Acad. Sci. U.S.A.">
        <title>Genome analysis of the smallest free-living eukaryote Ostreococcus tauri unveils many unique features.</title>
        <authorList>
            <person name="Derelle E."/>
            <person name="Ferraz C."/>
            <person name="Rombauts S."/>
            <person name="Rouze P."/>
            <person name="Worden A.Z."/>
            <person name="Robbens S."/>
            <person name="Partensky F."/>
            <person name="Degroeve S."/>
            <person name="Echeynie S."/>
            <person name="Cooke R."/>
            <person name="Saeys Y."/>
            <person name="Wuyts J."/>
            <person name="Jabbari K."/>
            <person name="Bowler C."/>
            <person name="Panaud O."/>
            <person name="Piegu B."/>
            <person name="Ball S.G."/>
            <person name="Ral J.-P."/>
            <person name="Bouget F.-Y."/>
            <person name="Piganeau G."/>
            <person name="De Baets B."/>
            <person name="Picard A."/>
            <person name="Delseny M."/>
            <person name="Demaille J."/>
            <person name="Van de Peer Y."/>
            <person name="Moreau H."/>
        </authorList>
    </citation>
    <scope>NUCLEOTIDE SEQUENCE [LARGE SCALE GENOMIC DNA]</scope>
    <source>
        <strain evidence="4">OTTH 0595 / CCAP 157/2 / RCC745</strain>
    </source>
</reference>
<dbReference type="GeneID" id="34946519"/>
<evidence type="ECO:0000313" key="4">
    <source>
        <dbReference type="Proteomes" id="UP000009170"/>
    </source>
</evidence>
<dbReference type="RefSeq" id="XP_022840456.1">
    <property type="nucleotide sequence ID" value="XM_022984368.1"/>
</dbReference>
<dbReference type="STRING" id="70448.A0A098E5M4"/>
<dbReference type="KEGG" id="ota:OT_ostta17g01365"/>
<sequence length="199" mass="22294">MPSDVDLSDEDEELIDYEDVVNAETGELEEEGEIRQNDETQQLGLQRKSPTLERLNDADASMIDANAPYRVELAESDLIAAESVRRAIEEPKGHLTRCLAKRLGGDALRDALKETLRIERLEGGSRYEEGFKGSGVWRERTRAGLFLVVIKKKHDAKLVSAALAESRAIDKAMKRNRRERFGGHGRGRGRGRGRGTIEH</sequence>
<keyword evidence="4" id="KW-1185">Reference proteome</keyword>
<dbReference type="InterPro" id="IPR038092">
    <property type="entry name" value="PHAX_RNA-binding_sf"/>
</dbReference>
<proteinExistence type="predicted"/>
<dbReference type="InterPro" id="IPR019385">
    <property type="entry name" value="PHAX_RNA-binding_domain"/>
</dbReference>
<evidence type="ECO:0000256" key="1">
    <source>
        <dbReference type="SAM" id="MobiDB-lite"/>
    </source>
</evidence>
<organism evidence="3 4">
    <name type="scientific">Ostreococcus tauri</name>
    <name type="common">Marine green alga</name>
    <dbReference type="NCBI Taxonomy" id="70448"/>
    <lineage>
        <taxon>Eukaryota</taxon>
        <taxon>Viridiplantae</taxon>
        <taxon>Chlorophyta</taxon>
        <taxon>Mamiellophyceae</taxon>
        <taxon>Mamiellales</taxon>
        <taxon>Bathycoccaceae</taxon>
        <taxon>Ostreococcus</taxon>
    </lineage>
</organism>
<feature type="compositionally biased region" description="Basic residues" evidence="1">
    <location>
        <begin position="175"/>
        <end position="193"/>
    </location>
</feature>
<reference evidence="3 4" key="2">
    <citation type="journal article" date="2014" name="BMC Genomics">
        <title>An improved genome of the model marine alga Ostreococcus tauri unfolds by assessing Illumina de novo assemblies.</title>
        <authorList>
            <person name="Blanc-Mathieu R."/>
            <person name="Verhelst B."/>
            <person name="Derelle E."/>
            <person name="Rombauts S."/>
            <person name="Bouget F.Y."/>
            <person name="Carre I."/>
            <person name="Chateau A."/>
            <person name="Eyre-Walker A."/>
            <person name="Grimsley N."/>
            <person name="Moreau H."/>
            <person name="Piegu B."/>
            <person name="Rivals E."/>
            <person name="Schackwitz W."/>
            <person name="Van de Peer Y."/>
            <person name="Piganeau G."/>
        </authorList>
    </citation>
    <scope>NUCLEOTIDE SEQUENCE [LARGE SCALE GENOMIC DNA]</scope>
    <source>
        <strain evidence="4">OTTH 0595 / CCAP 157/2 / RCC745</strain>
    </source>
</reference>
<protein>
    <submittedName>
        <fullName evidence="3">Unnamed product</fullName>
    </submittedName>
</protein>
<accession>A0A098E5M4</accession>
<comment type="caution">
    <text evidence="3">The sequence shown here is derived from an EMBL/GenBank/DDBJ whole genome shotgun (WGS) entry which is preliminary data.</text>
</comment>
<evidence type="ECO:0000259" key="2">
    <source>
        <dbReference type="Pfam" id="PF10258"/>
    </source>
</evidence>
<dbReference type="AlphaFoldDB" id="A0A098E5M4"/>
<feature type="region of interest" description="Disordered" evidence="1">
    <location>
        <begin position="175"/>
        <end position="199"/>
    </location>
</feature>
<feature type="domain" description="Phosphorylated adapter RNA export protein RNA-binding" evidence="2">
    <location>
        <begin position="81"/>
        <end position="155"/>
    </location>
</feature>